<dbReference type="InterPro" id="IPR011095">
    <property type="entry name" value="Dala_Dala_lig_C"/>
</dbReference>
<accession>A0A1F7H0Q4</accession>
<proteinExistence type="inferred from homology"/>
<feature type="domain" description="ATP-grasp" evidence="5">
    <location>
        <begin position="118"/>
        <end position="332"/>
    </location>
</feature>
<dbReference type="EMBL" id="MFZO01000031">
    <property type="protein sequence ID" value="OGK24633.1"/>
    <property type="molecule type" value="Genomic_DNA"/>
</dbReference>
<keyword evidence="2" id="KW-0436">Ligase</keyword>
<comment type="caution">
    <text evidence="6">The sequence shown here is derived from an EMBL/GenBank/DDBJ whole genome shotgun (WGS) entry which is preliminary data.</text>
</comment>
<evidence type="ECO:0000259" key="5">
    <source>
        <dbReference type="PROSITE" id="PS50975"/>
    </source>
</evidence>
<dbReference type="Pfam" id="PF07478">
    <property type="entry name" value="Dala_Dala_lig_C"/>
    <property type="match status" value="1"/>
</dbReference>
<evidence type="ECO:0000256" key="3">
    <source>
        <dbReference type="ARBA" id="ARBA00023316"/>
    </source>
</evidence>
<dbReference type="Gene3D" id="3.30.1490.20">
    <property type="entry name" value="ATP-grasp fold, A domain"/>
    <property type="match status" value="1"/>
</dbReference>
<organism evidence="6 7">
    <name type="scientific">Candidatus Roizmanbacteria bacterium RIFCSPHIGHO2_02_FULL_38_11</name>
    <dbReference type="NCBI Taxonomy" id="1802039"/>
    <lineage>
        <taxon>Bacteria</taxon>
        <taxon>Candidatus Roizmaniibacteriota</taxon>
    </lineage>
</organism>
<evidence type="ECO:0000256" key="1">
    <source>
        <dbReference type="ARBA" id="ARBA00010871"/>
    </source>
</evidence>
<evidence type="ECO:0000256" key="2">
    <source>
        <dbReference type="ARBA" id="ARBA00022598"/>
    </source>
</evidence>
<evidence type="ECO:0000256" key="4">
    <source>
        <dbReference type="PROSITE-ProRule" id="PRU00409"/>
    </source>
</evidence>
<dbReference type="GO" id="GO:0008716">
    <property type="term" value="F:D-alanine-D-alanine ligase activity"/>
    <property type="evidence" value="ECO:0007669"/>
    <property type="project" value="InterPro"/>
</dbReference>
<keyword evidence="4" id="KW-0547">Nucleotide-binding</keyword>
<dbReference type="Proteomes" id="UP000177913">
    <property type="component" value="Unassembled WGS sequence"/>
</dbReference>
<dbReference type="InterPro" id="IPR016185">
    <property type="entry name" value="PreATP-grasp_dom_sf"/>
</dbReference>
<dbReference type="PROSITE" id="PS50975">
    <property type="entry name" value="ATP_GRASP"/>
    <property type="match status" value="1"/>
</dbReference>
<evidence type="ECO:0000313" key="7">
    <source>
        <dbReference type="Proteomes" id="UP000177913"/>
    </source>
</evidence>
<evidence type="ECO:0000313" key="6">
    <source>
        <dbReference type="EMBL" id="OGK24633.1"/>
    </source>
</evidence>
<dbReference type="GO" id="GO:0046872">
    <property type="term" value="F:metal ion binding"/>
    <property type="evidence" value="ECO:0007669"/>
    <property type="project" value="InterPro"/>
</dbReference>
<dbReference type="Gene3D" id="3.30.470.20">
    <property type="entry name" value="ATP-grasp fold, B domain"/>
    <property type="match status" value="1"/>
</dbReference>
<dbReference type="AlphaFoldDB" id="A0A1F7H0Q4"/>
<dbReference type="PANTHER" id="PTHR23132">
    <property type="entry name" value="D-ALANINE--D-ALANINE LIGASE"/>
    <property type="match status" value="1"/>
</dbReference>
<dbReference type="InterPro" id="IPR013815">
    <property type="entry name" value="ATP_grasp_subdomain_1"/>
</dbReference>
<keyword evidence="3" id="KW-0961">Cell wall biogenesis/degradation</keyword>
<sequence length="340" mass="39137">MKVKTLAFFYNVRRHYPDPSDPKTQLEVDFDDPPVIDSMIKHFENLGYKVIPIEANEQAYLNLYRDRNQIDFAFDYSFGLHGQFKYCHIPAMLEMLQIPFTSSSSFVRALTLNKVKMKQILLANDVSTLPYQLFTSTNIELRKELKFPLIVKPVAQGSSAGITKDSIVTDLNKLEKQVALILKTFKQPAFAEPFLKWREFSVGMLGNPPRILPIIQPDYSLLPKKYLPFDSIEVKWVYEDSSATNHLVCPAKIDTQLKKKIEEISLRTWEALEIRDLCRIDMRTDNDDNLYILDVNAPPGLLPPDVSEPSYFPIACRAVGIDYEDMLQMIIDVAVERYNT</sequence>
<dbReference type="SUPFAM" id="SSF52440">
    <property type="entry name" value="PreATP-grasp domain"/>
    <property type="match status" value="1"/>
</dbReference>
<gene>
    <name evidence="6" type="ORF">A3C25_01495</name>
</gene>
<dbReference type="SUPFAM" id="SSF56059">
    <property type="entry name" value="Glutathione synthetase ATP-binding domain-like"/>
    <property type="match status" value="1"/>
</dbReference>
<dbReference type="InterPro" id="IPR011761">
    <property type="entry name" value="ATP-grasp"/>
</dbReference>
<dbReference type="GO" id="GO:0071555">
    <property type="term" value="P:cell wall organization"/>
    <property type="evidence" value="ECO:0007669"/>
    <property type="project" value="UniProtKB-KW"/>
</dbReference>
<dbReference type="GO" id="GO:0005524">
    <property type="term" value="F:ATP binding"/>
    <property type="evidence" value="ECO:0007669"/>
    <property type="project" value="UniProtKB-UniRule"/>
</dbReference>
<name>A0A1F7H0Q4_9BACT</name>
<dbReference type="PANTHER" id="PTHR23132:SF23">
    <property type="entry name" value="D-ALANINE--D-ALANINE LIGASE B"/>
    <property type="match status" value="1"/>
</dbReference>
<protein>
    <recommendedName>
        <fullName evidence="5">ATP-grasp domain-containing protein</fullName>
    </recommendedName>
</protein>
<dbReference type="Gene3D" id="3.40.50.20">
    <property type="match status" value="1"/>
</dbReference>
<comment type="similarity">
    <text evidence="1">Belongs to the D-alanine--D-alanine ligase family.</text>
</comment>
<reference evidence="6 7" key="1">
    <citation type="journal article" date="2016" name="Nat. Commun.">
        <title>Thousands of microbial genomes shed light on interconnected biogeochemical processes in an aquifer system.</title>
        <authorList>
            <person name="Anantharaman K."/>
            <person name="Brown C.T."/>
            <person name="Hug L.A."/>
            <person name="Sharon I."/>
            <person name="Castelle C.J."/>
            <person name="Probst A.J."/>
            <person name="Thomas B.C."/>
            <person name="Singh A."/>
            <person name="Wilkins M.J."/>
            <person name="Karaoz U."/>
            <person name="Brodie E.L."/>
            <person name="Williams K.H."/>
            <person name="Hubbard S.S."/>
            <person name="Banfield J.F."/>
        </authorList>
    </citation>
    <scope>NUCLEOTIDE SEQUENCE [LARGE SCALE GENOMIC DNA]</scope>
</reference>
<keyword evidence="4" id="KW-0067">ATP-binding</keyword>